<protein>
    <submittedName>
        <fullName evidence="1">Uncharacterized protein</fullName>
    </submittedName>
</protein>
<dbReference type="Proteomes" id="UP000039217">
    <property type="component" value="Unassembled WGS sequence"/>
</dbReference>
<reference evidence="1 2" key="1">
    <citation type="submission" date="2015-03" db="EMBL/GenBank/DDBJ databases">
        <authorList>
            <consortium name="Pathogen Informatics"/>
        </authorList>
    </citation>
    <scope>NUCLEOTIDE SEQUENCE [LARGE SCALE GENOMIC DNA]</scope>
    <source>
        <strain evidence="1 2">D00501624</strain>
    </source>
</reference>
<proteinExistence type="predicted"/>
<gene>
    <name evidence="1" type="ORF">ERS007661_01184</name>
</gene>
<name>A0A655DPA1_MYCTX</name>
<dbReference type="AlphaFoldDB" id="A0A655DPA1"/>
<sequence length="61" mass="6146">MAVILAGSSMPLPANIPRHSAYGLANVTTACRSSTPLVTDATRSAPLLEAISNALSAPLIA</sequence>
<evidence type="ECO:0000313" key="2">
    <source>
        <dbReference type="Proteomes" id="UP000039217"/>
    </source>
</evidence>
<organism evidence="1 2">
    <name type="scientific">Mycobacterium tuberculosis</name>
    <dbReference type="NCBI Taxonomy" id="1773"/>
    <lineage>
        <taxon>Bacteria</taxon>
        <taxon>Bacillati</taxon>
        <taxon>Actinomycetota</taxon>
        <taxon>Actinomycetes</taxon>
        <taxon>Mycobacteriales</taxon>
        <taxon>Mycobacteriaceae</taxon>
        <taxon>Mycobacterium</taxon>
        <taxon>Mycobacterium tuberculosis complex</taxon>
    </lineage>
</organism>
<evidence type="ECO:0000313" key="1">
    <source>
        <dbReference type="EMBL" id="CNU79507.1"/>
    </source>
</evidence>
<dbReference type="EMBL" id="CQQC01000303">
    <property type="protein sequence ID" value="CNU79507.1"/>
    <property type="molecule type" value="Genomic_DNA"/>
</dbReference>
<accession>A0A655DPA1</accession>